<name>A0A1G4IDL7_TRYEQ</name>
<accession>A0A1G4IDL7</accession>
<dbReference type="EMBL" id="CZPT02001379">
    <property type="protein sequence ID" value="SCU70160.1"/>
    <property type="molecule type" value="Genomic_DNA"/>
</dbReference>
<keyword evidence="2" id="KW-1185">Reference proteome</keyword>
<dbReference type="VEuPathDB" id="TriTrypDB:TEOVI_000173300"/>
<evidence type="ECO:0000313" key="2">
    <source>
        <dbReference type="Proteomes" id="UP000195570"/>
    </source>
</evidence>
<organism evidence="1 2">
    <name type="scientific">Trypanosoma equiperdum</name>
    <dbReference type="NCBI Taxonomy" id="5694"/>
    <lineage>
        <taxon>Eukaryota</taxon>
        <taxon>Discoba</taxon>
        <taxon>Euglenozoa</taxon>
        <taxon>Kinetoplastea</taxon>
        <taxon>Metakinetoplastina</taxon>
        <taxon>Trypanosomatida</taxon>
        <taxon>Trypanosomatidae</taxon>
        <taxon>Trypanosoma</taxon>
    </lineage>
</organism>
<gene>
    <name evidence="1" type="ORF">TEOVI_000173300</name>
</gene>
<sequence length="87" mass="9640">MAAKRTIPKGKGVAPPFWTQGLTNLDGLTRWRRKVLADSALGRWKENLSKLATTDSANWNLVKSVYAPRSLTSPMLVVNGHPLAKRQ</sequence>
<dbReference type="Proteomes" id="UP000195570">
    <property type="component" value="Unassembled WGS sequence"/>
</dbReference>
<reference evidence="1" key="1">
    <citation type="submission" date="2016-09" db="EMBL/GenBank/DDBJ databases">
        <authorList>
            <person name="Hebert L."/>
            <person name="Moumen B."/>
        </authorList>
    </citation>
    <scope>NUCLEOTIDE SEQUENCE [LARGE SCALE GENOMIC DNA]</scope>
    <source>
        <strain evidence="1">OVI</strain>
    </source>
</reference>
<evidence type="ECO:0000313" key="1">
    <source>
        <dbReference type="EMBL" id="SCU70160.1"/>
    </source>
</evidence>
<proteinExistence type="predicted"/>
<dbReference type="RefSeq" id="XP_067081018.1">
    <property type="nucleotide sequence ID" value="XM_067224917.1"/>
</dbReference>
<protein>
    <submittedName>
        <fullName evidence="1">Uncharacterized protein</fullName>
    </submittedName>
</protein>
<dbReference type="AlphaFoldDB" id="A0A1G4IDL7"/>
<dbReference type="GeneID" id="92375673"/>
<comment type="caution">
    <text evidence="1">The sequence shown here is derived from an EMBL/GenBank/DDBJ whole genome shotgun (WGS) entry which is preliminary data.</text>
</comment>